<dbReference type="InterPro" id="IPR051908">
    <property type="entry name" value="Ribosomal_N-acetyltransferase"/>
</dbReference>
<name>A0ABU9BNX7_9BURK</name>
<evidence type="ECO:0000259" key="1">
    <source>
        <dbReference type="PROSITE" id="PS51186"/>
    </source>
</evidence>
<dbReference type="PANTHER" id="PTHR43441">
    <property type="entry name" value="RIBOSOMAL-PROTEIN-SERINE ACETYLTRANSFERASE"/>
    <property type="match status" value="1"/>
</dbReference>
<dbReference type="PROSITE" id="PS51186">
    <property type="entry name" value="GNAT"/>
    <property type="match status" value="1"/>
</dbReference>
<proteinExistence type="predicted"/>
<reference evidence="2 3" key="1">
    <citation type="submission" date="2024-04" db="EMBL/GenBank/DDBJ databases">
        <title>Novel species of the genus Ideonella isolated from streams.</title>
        <authorList>
            <person name="Lu H."/>
        </authorList>
    </citation>
    <scope>NUCLEOTIDE SEQUENCE [LARGE SCALE GENOMIC DNA]</scope>
    <source>
        <strain evidence="2 3">DXS29W</strain>
    </source>
</reference>
<organism evidence="2 3">
    <name type="scientific">Ideonella lacteola</name>
    <dbReference type="NCBI Taxonomy" id="2984193"/>
    <lineage>
        <taxon>Bacteria</taxon>
        <taxon>Pseudomonadati</taxon>
        <taxon>Pseudomonadota</taxon>
        <taxon>Betaproteobacteria</taxon>
        <taxon>Burkholderiales</taxon>
        <taxon>Sphaerotilaceae</taxon>
        <taxon>Ideonella</taxon>
    </lineage>
</organism>
<gene>
    <name evidence="2" type="ORF">AACH06_07230</name>
</gene>
<dbReference type="EMBL" id="JBBUTG010000003">
    <property type="protein sequence ID" value="MEK8030615.1"/>
    <property type="molecule type" value="Genomic_DNA"/>
</dbReference>
<dbReference type="Gene3D" id="3.40.630.30">
    <property type="match status" value="1"/>
</dbReference>
<dbReference type="InterPro" id="IPR016181">
    <property type="entry name" value="Acyl_CoA_acyltransferase"/>
</dbReference>
<dbReference type="Pfam" id="PF13302">
    <property type="entry name" value="Acetyltransf_3"/>
    <property type="match status" value="1"/>
</dbReference>
<keyword evidence="3" id="KW-1185">Reference proteome</keyword>
<feature type="domain" description="N-acetyltransferase" evidence="1">
    <location>
        <begin position="14"/>
        <end position="187"/>
    </location>
</feature>
<dbReference type="SUPFAM" id="SSF55729">
    <property type="entry name" value="Acyl-CoA N-acyltransferases (Nat)"/>
    <property type="match status" value="1"/>
</dbReference>
<accession>A0ABU9BNX7</accession>
<comment type="caution">
    <text evidence="2">The sequence shown here is derived from an EMBL/GenBank/DDBJ whole genome shotgun (WGS) entry which is preliminary data.</text>
</comment>
<protein>
    <submittedName>
        <fullName evidence="2">GNAT family N-acetyltransferase</fullName>
    </submittedName>
</protein>
<dbReference type="InterPro" id="IPR000182">
    <property type="entry name" value="GNAT_dom"/>
</dbReference>
<evidence type="ECO:0000313" key="2">
    <source>
        <dbReference type="EMBL" id="MEK8030615.1"/>
    </source>
</evidence>
<dbReference type="PANTHER" id="PTHR43441:SF11">
    <property type="entry name" value="RIBOSOMAL-PROTEIN-SERINE ACETYLTRANSFERASE"/>
    <property type="match status" value="1"/>
</dbReference>
<dbReference type="RefSeq" id="WP_341424975.1">
    <property type="nucleotide sequence ID" value="NZ_JBBUTG010000003.1"/>
</dbReference>
<evidence type="ECO:0000313" key="3">
    <source>
        <dbReference type="Proteomes" id="UP001371218"/>
    </source>
</evidence>
<sequence length="200" mass="22326">MTPFSDLSIHTERLSLRPLVEADANDLFAIFGDPRVMRYWSTPVWADREQALRLVAGDREALARREDLRLGLVRRDLGRVVGTVSLFRIDAGNRRAEIGYALGAEHQGAGLMSEALVALVDLAFDHQPGAPFDDLRLHRLEADIDPRNTASAASLTRLGFQLEGTLRERWQVGGEISDSGLYGLLRPDWLARRSGRPTLR</sequence>
<dbReference type="Proteomes" id="UP001371218">
    <property type="component" value="Unassembled WGS sequence"/>
</dbReference>